<organism evidence="2 3">
    <name type="scientific">Trypanosoma brucei gambiense (strain MHOM/CI/86/DAL972)</name>
    <dbReference type="NCBI Taxonomy" id="679716"/>
    <lineage>
        <taxon>Eukaryota</taxon>
        <taxon>Discoba</taxon>
        <taxon>Euglenozoa</taxon>
        <taxon>Kinetoplastea</taxon>
        <taxon>Metakinetoplastina</taxon>
        <taxon>Trypanosomatida</taxon>
        <taxon>Trypanosomatidae</taxon>
        <taxon>Trypanosoma</taxon>
    </lineage>
</organism>
<evidence type="ECO:0000256" key="1">
    <source>
        <dbReference type="SAM" id="Phobius"/>
    </source>
</evidence>
<accession>D0A2N7</accession>
<evidence type="ECO:0000313" key="2">
    <source>
        <dbReference type="EMBL" id="CBH15531.1"/>
    </source>
</evidence>
<name>D0A2N7_TRYB9</name>
<feature type="transmembrane region" description="Helical" evidence="1">
    <location>
        <begin position="91"/>
        <end position="110"/>
    </location>
</feature>
<keyword evidence="1" id="KW-0472">Membrane</keyword>
<dbReference type="GeneID" id="23865712"/>
<keyword evidence="1" id="KW-0812">Transmembrane</keyword>
<keyword evidence="1" id="KW-1133">Transmembrane helix</keyword>
<evidence type="ECO:0000313" key="3">
    <source>
        <dbReference type="Proteomes" id="UP000002316"/>
    </source>
</evidence>
<dbReference type="RefSeq" id="XP_011777795.1">
    <property type="nucleotide sequence ID" value="XM_011779493.1"/>
</dbReference>
<gene>
    <name evidence="2" type="ORF">TbgDal_X6160</name>
</gene>
<dbReference type="KEGG" id="tbg:TbgDal_X6160"/>
<dbReference type="EMBL" id="FN554973">
    <property type="protein sequence ID" value="CBH15531.1"/>
    <property type="molecule type" value="Genomic_DNA"/>
</dbReference>
<dbReference type="AlphaFoldDB" id="D0A2N7"/>
<dbReference type="Proteomes" id="UP000002316">
    <property type="component" value="Chromosome 10"/>
</dbReference>
<sequence>MRKQYGKRWRKAEREVRTATGEEKKNKVESFLVLLFLCCFFFFSFFIVLLSLLLLLLLPLNSLYNEVLIAANMVATLCLLPLPLLPFTSSLPLLPFSFFLSFFLFPSLYAHKHAPSLFHYLLPNLHTLMGGETHTHTHTHRPRHAKSSIK</sequence>
<reference evidence="3" key="1">
    <citation type="journal article" date="2010" name="PLoS Negl. Trop. Dis.">
        <title>The genome sequence of Trypanosoma brucei gambiense, causative agent of chronic human african trypanosomiasis.</title>
        <authorList>
            <person name="Jackson A.P."/>
            <person name="Sanders M."/>
            <person name="Berry A."/>
            <person name="McQuillan J."/>
            <person name="Aslett M.A."/>
            <person name="Quail M.A."/>
            <person name="Chukualim B."/>
            <person name="Capewell P."/>
            <person name="MacLeod A."/>
            <person name="Melville S.E."/>
            <person name="Gibson W."/>
            <person name="Barry J.D."/>
            <person name="Berriman M."/>
            <person name="Hertz-Fowler C."/>
        </authorList>
    </citation>
    <scope>NUCLEOTIDE SEQUENCE [LARGE SCALE GENOMIC DNA]</scope>
    <source>
        <strain evidence="3">MHOM/CI/86/DAL972</strain>
    </source>
</reference>
<protein>
    <submittedName>
        <fullName evidence="2">Uncharacterized protein</fullName>
    </submittedName>
</protein>
<feature type="transmembrane region" description="Helical" evidence="1">
    <location>
        <begin position="31"/>
        <end position="57"/>
    </location>
</feature>
<proteinExistence type="predicted"/>